<dbReference type="InterPro" id="IPR011335">
    <property type="entry name" value="Restrct_endonuc-II-like"/>
</dbReference>
<dbReference type="Pfam" id="PF09019">
    <property type="entry name" value="EcoRII-C"/>
    <property type="match status" value="1"/>
</dbReference>
<sequence>MKYEQQAVTEGNKKPDFLFPDSIAYHDFSFPASDLFTLAAKTTCKDRWRQILNEANRIDRKHLFTLQQSISSQQLDEMQEEGVILVVPATNLDTFAREKRERIWTLSKFIRFIKEKQFP</sequence>
<organism evidence="2">
    <name type="scientific">bioreactor metagenome</name>
    <dbReference type="NCBI Taxonomy" id="1076179"/>
    <lineage>
        <taxon>unclassified sequences</taxon>
        <taxon>metagenomes</taxon>
        <taxon>ecological metagenomes</taxon>
    </lineage>
</organism>
<dbReference type="EC" id="3.1.21.4" evidence="2"/>
<dbReference type="GO" id="GO:0003677">
    <property type="term" value="F:DNA binding"/>
    <property type="evidence" value="ECO:0007669"/>
    <property type="project" value="InterPro"/>
</dbReference>
<dbReference type="GO" id="GO:0009307">
    <property type="term" value="P:DNA restriction-modification system"/>
    <property type="evidence" value="ECO:0007669"/>
    <property type="project" value="InterPro"/>
</dbReference>
<keyword evidence="2" id="KW-0378">Hydrolase</keyword>
<dbReference type="SUPFAM" id="SSF52980">
    <property type="entry name" value="Restriction endonuclease-like"/>
    <property type="match status" value="1"/>
</dbReference>
<protein>
    <submittedName>
        <fullName evidence="2">Type-2 restriction enzyme EcoRII</fullName>
        <ecNumber evidence="2">3.1.21.4</ecNumber>
    </submittedName>
</protein>
<name>A0A645EIP5_9ZZZZ</name>
<dbReference type="EMBL" id="VSSQ01046635">
    <property type="protein sequence ID" value="MPN00604.1"/>
    <property type="molecule type" value="Genomic_DNA"/>
</dbReference>
<evidence type="ECO:0000259" key="1">
    <source>
        <dbReference type="Pfam" id="PF09019"/>
    </source>
</evidence>
<dbReference type="InterPro" id="IPR015109">
    <property type="entry name" value="Restrct_endonuc_II_EcoRII_C"/>
</dbReference>
<dbReference type="AlphaFoldDB" id="A0A645EIP5"/>
<dbReference type="InterPro" id="IPR038365">
    <property type="entry name" value="EcoRII_C_sf"/>
</dbReference>
<comment type="caution">
    <text evidence="2">The sequence shown here is derived from an EMBL/GenBank/DDBJ whole genome shotgun (WGS) entry which is preliminary data.</text>
</comment>
<evidence type="ECO:0000313" key="2">
    <source>
        <dbReference type="EMBL" id="MPN00604.1"/>
    </source>
</evidence>
<reference evidence="2" key="1">
    <citation type="submission" date="2019-08" db="EMBL/GenBank/DDBJ databases">
        <authorList>
            <person name="Kucharzyk K."/>
            <person name="Murdoch R.W."/>
            <person name="Higgins S."/>
            <person name="Loffler F."/>
        </authorList>
    </citation>
    <scope>NUCLEOTIDE SEQUENCE</scope>
</reference>
<gene>
    <name evidence="2" type="primary">ecoRIIR_2</name>
    <name evidence="2" type="ORF">SDC9_147800</name>
</gene>
<accession>A0A645EIP5</accession>
<dbReference type="Gene3D" id="3.40.91.80">
    <property type="match status" value="1"/>
</dbReference>
<dbReference type="GO" id="GO:0009036">
    <property type="term" value="F:type II site-specific deoxyribonuclease activity"/>
    <property type="evidence" value="ECO:0007669"/>
    <property type="project" value="UniProtKB-EC"/>
</dbReference>
<proteinExistence type="predicted"/>
<feature type="domain" description="Restriction endonuclease type II EcoRII C-terminal" evidence="1">
    <location>
        <begin position="1"/>
        <end position="110"/>
    </location>
</feature>